<dbReference type="PANTHER" id="PTHR28055:SF1">
    <property type="entry name" value="ALTERED INHERITANCE OF MITOCHONDRIA PROTEIN 41, MITOCHONDRIAL"/>
    <property type="match status" value="1"/>
</dbReference>
<dbReference type="InterPro" id="IPR042184">
    <property type="entry name" value="YqeY/Aim41_N"/>
</dbReference>
<sequence length="160" mass="17273">METDVATQSIKNRLLDAIKDAMRAGDKERLAVLRAASAAIKQREVDERIDLAENDAAATEVLTKMAKQCRDSAQQYREAGEAARAAAEEKEIEIISEFLPEPASEAEIDSLIDEAIVATGANSMKEMGQVMGKIKPKLQGRADLAAVSARVKSRLSTQTG</sequence>
<dbReference type="EMBL" id="AP017372">
    <property type="protein sequence ID" value="BAU56762.2"/>
    <property type="molecule type" value="Genomic_DNA"/>
</dbReference>
<evidence type="ECO:0000313" key="2">
    <source>
        <dbReference type="Proteomes" id="UP000218890"/>
    </source>
</evidence>
<dbReference type="OrthoDB" id="9788127at2"/>
<dbReference type="Gene3D" id="1.10.1510.10">
    <property type="entry name" value="Uncharacterised protein YqeY/AIM41 PF09424, N-terminal domain"/>
    <property type="match status" value="1"/>
</dbReference>
<organism evidence="1 2">
    <name type="scientific">Halorhodospira halochloris</name>
    <name type="common">Ectothiorhodospira halochloris</name>
    <dbReference type="NCBI Taxonomy" id="1052"/>
    <lineage>
        <taxon>Bacteria</taxon>
        <taxon>Pseudomonadati</taxon>
        <taxon>Pseudomonadota</taxon>
        <taxon>Gammaproteobacteria</taxon>
        <taxon>Chromatiales</taxon>
        <taxon>Ectothiorhodospiraceae</taxon>
        <taxon>Halorhodospira</taxon>
    </lineage>
</organism>
<proteinExistence type="predicted"/>
<dbReference type="PANTHER" id="PTHR28055">
    <property type="entry name" value="ALTERED INHERITANCE OF MITOCHONDRIA PROTEIN 41, MITOCHONDRIAL"/>
    <property type="match status" value="1"/>
</dbReference>
<dbReference type="InterPro" id="IPR023168">
    <property type="entry name" value="GatB_Yqey_C_2"/>
</dbReference>
<dbReference type="Pfam" id="PF09424">
    <property type="entry name" value="YqeY"/>
    <property type="match status" value="1"/>
</dbReference>
<dbReference type="InterPro" id="IPR019004">
    <property type="entry name" value="YqeY/Aim41"/>
</dbReference>
<reference evidence="1" key="1">
    <citation type="submission" date="2016-02" db="EMBL/GenBank/DDBJ databases">
        <title>Halorhodospira halochloris DSM-1059 complete genome, version 2.</title>
        <authorList>
            <person name="Tsukatani Y."/>
        </authorList>
    </citation>
    <scope>NUCLEOTIDE SEQUENCE</scope>
    <source>
        <strain evidence="1">DSM 1059</strain>
    </source>
</reference>
<protein>
    <submittedName>
        <fullName evidence="1">Transamidase GatB domain protein</fullName>
    </submittedName>
</protein>
<dbReference type="AlphaFoldDB" id="A0A0X8X836"/>
<name>A0A0X8X836_HALHR</name>
<dbReference type="KEGG" id="hhk:HH1059_00920"/>
<evidence type="ECO:0000313" key="1">
    <source>
        <dbReference type="EMBL" id="BAU56762.2"/>
    </source>
</evidence>
<accession>A0A0X8X836</accession>
<dbReference type="GO" id="GO:0016884">
    <property type="term" value="F:carbon-nitrogen ligase activity, with glutamine as amido-N-donor"/>
    <property type="evidence" value="ECO:0007669"/>
    <property type="project" value="InterPro"/>
</dbReference>
<keyword evidence="2" id="KW-1185">Reference proteome</keyword>
<dbReference type="SUPFAM" id="SSF89095">
    <property type="entry name" value="GatB/YqeY motif"/>
    <property type="match status" value="1"/>
</dbReference>
<dbReference type="InterPro" id="IPR003789">
    <property type="entry name" value="Asn/Gln_tRNA_amidoTrase-B-like"/>
</dbReference>
<gene>
    <name evidence="1" type="ORF">HH1059_00920</name>
</gene>
<dbReference type="Proteomes" id="UP000218890">
    <property type="component" value="Chromosome"/>
</dbReference>
<dbReference type="Gene3D" id="1.10.10.410">
    <property type="match status" value="1"/>
</dbReference>
<dbReference type="RefSeq" id="WP_096407045.1">
    <property type="nucleotide sequence ID" value="NZ_AP017372.2"/>
</dbReference>